<reference evidence="4 5" key="1">
    <citation type="submission" date="2022-06" db="EMBL/GenBank/DDBJ databases">
        <title>Rhizosaccharibacter gen. nov. sp. nov. KSS12, endophytic bacteria isolated from sugarcane.</title>
        <authorList>
            <person name="Pitiwittayakul N."/>
        </authorList>
    </citation>
    <scope>NUCLEOTIDE SEQUENCE [LARGE SCALE GENOMIC DNA]</scope>
    <source>
        <strain evidence="4 5">KSS12</strain>
    </source>
</reference>
<dbReference type="HAMAP" id="MF_00014">
    <property type="entry name" value="Ribosome_mat_RimM"/>
    <property type="match status" value="1"/>
</dbReference>
<dbReference type="InterPro" id="IPR002676">
    <property type="entry name" value="RimM_N"/>
</dbReference>
<keyword evidence="1" id="KW-0690">Ribosome biogenesis</keyword>
<feature type="domain" description="RimM N-terminal" evidence="2">
    <location>
        <begin position="8"/>
        <end position="86"/>
    </location>
</feature>
<feature type="domain" description="Ribosome maturation factor RimM PRC barrel" evidence="3">
    <location>
        <begin position="101"/>
        <end position="170"/>
    </location>
</feature>
<comment type="similarity">
    <text evidence="1">Belongs to the RimM family.</text>
</comment>
<dbReference type="EMBL" id="JAMZEJ010000006">
    <property type="protein sequence ID" value="MCQ8241322.1"/>
    <property type="molecule type" value="Genomic_DNA"/>
</dbReference>
<dbReference type="InterPro" id="IPR056792">
    <property type="entry name" value="PRC_RimM"/>
</dbReference>
<keyword evidence="1" id="KW-0143">Chaperone</keyword>
<evidence type="ECO:0000313" key="5">
    <source>
        <dbReference type="Proteomes" id="UP001524547"/>
    </source>
</evidence>
<comment type="subunit">
    <text evidence="1">Binds ribosomal protein uS19.</text>
</comment>
<dbReference type="Pfam" id="PF24986">
    <property type="entry name" value="PRC_RimM"/>
    <property type="match status" value="1"/>
</dbReference>
<comment type="domain">
    <text evidence="1">The PRC barrel domain binds ribosomal protein uS19.</text>
</comment>
<evidence type="ECO:0000313" key="4">
    <source>
        <dbReference type="EMBL" id="MCQ8241322.1"/>
    </source>
</evidence>
<dbReference type="InterPro" id="IPR011961">
    <property type="entry name" value="RimM"/>
</dbReference>
<dbReference type="RefSeq" id="WP_422920065.1">
    <property type="nucleotide sequence ID" value="NZ_JAMZEJ010000006.1"/>
</dbReference>
<dbReference type="NCBIfam" id="TIGR02273">
    <property type="entry name" value="16S_RimM"/>
    <property type="match status" value="1"/>
</dbReference>
<proteinExistence type="inferred from homology"/>
<keyword evidence="1" id="KW-0698">rRNA processing</keyword>
<dbReference type="Pfam" id="PF01782">
    <property type="entry name" value="RimM"/>
    <property type="match status" value="1"/>
</dbReference>
<protein>
    <recommendedName>
        <fullName evidence="1">Ribosome maturation factor RimM</fullName>
    </recommendedName>
</protein>
<dbReference type="SUPFAM" id="SSF50346">
    <property type="entry name" value="PRC-barrel domain"/>
    <property type="match status" value="1"/>
</dbReference>
<evidence type="ECO:0000259" key="2">
    <source>
        <dbReference type="Pfam" id="PF01782"/>
    </source>
</evidence>
<keyword evidence="5" id="KW-1185">Reference proteome</keyword>
<name>A0ABT1VYB6_9PROT</name>
<dbReference type="Gene3D" id="2.40.30.60">
    <property type="entry name" value="RimM"/>
    <property type="match status" value="1"/>
</dbReference>
<dbReference type="InterPro" id="IPR009000">
    <property type="entry name" value="Transl_B-barrel_sf"/>
</dbReference>
<gene>
    <name evidence="1 4" type="primary">rimM</name>
    <name evidence="4" type="ORF">NFI88_10775</name>
</gene>
<organism evidence="4 5">
    <name type="scientific">Rhizosaccharibacter radicis</name>
    <dbReference type="NCBI Taxonomy" id="2782605"/>
    <lineage>
        <taxon>Bacteria</taxon>
        <taxon>Pseudomonadati</taxon>
        <taxon>Pseudomonadota</taxon>
        <taxon>Alphaproteobacteria</taxon>
        <taxon>Acetobacterales</taxon>
        <taxon>Acetobacteraceae</taxon>
        <taxon>Rhizosaccharibacter</taxon>
    </lineage>
</organism>
<dbReference type="Gene3D" id="2.30.30.240">
    <property type="entry name" value="PRC-barrel domain"/>
    <property type="match status" value="1"/>
</dbReference>
<comment type="subcellular location">
    <subcellularLocation>
        <location evidence="1">Cytoplasm</location>
    </subcellularLocation>
</comment>
<dbReference type="InterPro" id="IPR011033">
    <property type="entry name" value="PRC_barrel-like_sf"/>
</dbReference>
<accession>A0ABT1VYB6</accession>
<sequence>MGAQRILMGVIGRPHGVRGLLRVHSYTADPADLASYGTLEDDRGERWTLRWRGEGIAELRDGQGNVLTDRDRAAVLVNRKLFVERDRLPDPDDAEEFYLADLVGLAAVERLAGGGERTFGTVLAVHDYGAGASLEVGDAGRSELLPFTRLCVPEVDIAGGRVVVCRPDELDGREVVGPEIGEAAADGSGL</sequence>
<comment type="function">
    <text evidence="1">An accessory protein needed during the final step in the assembly of 30S ribosomal subunit, possibly for assembly of the head region. Essential for efficient processing of 16S rRNA. May be needed both before and after RbfA during the maturation of 16S rRNA. It has affinity for free ribosomal 30S subunits but not for 70S ribosomes.</text>
</comment>
<comment type="caution">
    <text evidence="4">The sequence shown here is derived from an EMBL/GenBank/DDBJ whole genome shotgun (WGS) entry which is preliminary data.</text>
</comment>
<dbReference type="SUPFAM" id="SSF50447">
    <property type="entry name" value="Translation proteins"/>
    <property type="match status" value="1"/>
</dbReference>
<dbReference type="InterPro" id="IPR036976">
    <property type="entry name" value="RimM_N_sf"/>
</dbReference>
<keyword evidence="1" id="KW-0963">Cytoplasm</keyword>
<evidence type="ECO:0000259" key="3">
    <source>
        <dbReference type="Pfam" id="PF24986"/>
    </source>
</evidence>
<dbReference type="Proteomes" id="UP001524547">
    <property type="component" value="Unassembled WGS sequence"/>
</dbReference>
<evidence type="ECO:0000256" key="1">
    <source>
        <dbReference type="HAMAP-Rule" id="MF_00014"/>
    </source>
</evidence>